<evidence type="ECO:0000256" key="2">
    <source>
        <dbReference type="SAM" id="Phobius"/>
    </source>
</evidence>
<dbReference type="Proteomes" id="UP001199070">
    <property type="component" value="Unassembled WGS sequence"/>
</dbReference>
<reference evidence="4" key="1">
    <citation type="submission" date="2023-08" db="EMBL/GenBank/DDBJ databases">
        <title>A collection of bacterial strains from the Burkholderia cepacia Research Laboratory and Repository.</title>
        <authorList>
            <person name="Lipuma J."/>
            <person name="Spilker T."/>
        </authorList>
    </citation>
    <scope>NUCLEOTIDE SEQUENCE</scope>
    <source>
        <strain evidence="4">AU0862</strain>
    </source>
</reference>
<evidence type="ECO:0000313" key="5">
    <source>
        <dbReference type="Proteomes" id="UP001199070"/>
    </source>
</evidence>
<dbReference type="Pfam" id="PF07007">
    <property type="entry name" value="LprI"/>
    <property type="match status" value="1"/>
</dbReference>
<accession>A0AAW4TAZ6</accession>
<sequence>MPVPGMRGHRRSPVDRDPVHTNESPGAPRRMGRVCARADARLSYHKRRCTETAFGERDSGSHVGREVRCRIDAQRPRKTNRLRESMRGIRTASTGRLAGLAAMFVMGVGVALPSFAMDCAKAVQPIEKRICANPALRAADARLNAAYAGALKAAPDAAIRGMLVRSQRRWLDARNKRLDTDYEGHRLAVDEVRKAFDRRAAVLADRSGEGLIARALAERQWLAKYSGGPLAGFDANCDFIPDDASGAHVSYACFGAIHVQHHARVCSQSEDWATGAVYQYRLVSAADGGKVHPVAFCEAQGAHACDSGSAQAGWVRAATPGGESRTPAPVTGLPQLDAELWPLGDGGDAAWFDRCLTAPVFPDVH</sequence>
<feature type="region of interest" description="Disordered" evidence="1">
    <location>
        <begin position="1"/>
        <end position="31"/>
    </location>
</feature>
<name>A0AAW4TAZ6_9BURK</name>
<evidence type="ECO:0000259" key="3">
    <source>
        <dbReference type="Pfam" id="PF07007"/>
    </source>
</evidence>
<feature type="transmembrane region" description="Helical" evidence="2">
    <location>
        <begin position="97"/>
        <end position="116"/>
    </location>
</feature>
<keyword evidence="2" id="KW-1133">Transmembrane helix</keyword>
<dbReference type="AlphaFoldDB" id="A0AAW4TAZ6"/>
<feature type="domain" description="Lysozyme inhibitor LprI-like N-terminal" evidence="3">
    <location>
        <begin position="119"/>
        <end position="178"/>
    </location>
</feature>
<dbReference type="InterPro" id="IPR009739">
    <property type="entry name" value="LprI-like_N"/>
</dbReference>
<evidence type="ECO:0000256" key="1">
    <source>
        <dbReference type="SAM" id="MobiDB-lite"/>
    </source>
</evidence>
<protein>
    <submittedName>
        <fullName evidence="4">Lysozyme inhibitor LprI family protein</fullName>
    </submittedName>
</protein>
<comment type="caution">
    <text evidence="4">The sequence shown here is derived from an EMBL/GenBank/DDBJ whole genome shotgun (WGS) entry which is preliminary data.</text>
</comment>
<gene>
    <name evidence="4" type="ORF">LGN22_08810</name>
</gene>
<dbReference type="Gene3D" id="1.20.1270.180">
    <property type="match status" value="1"/>
</dbReference>
<dbReference type="EMBL" id="JAIZTC010000002">
    <property type="protein sequence ID" value="MCA8378986.1"/>
    <property type="molecule type" value="Genomic_DNA"/>
</dbReference>
<organism evidence="4 5">
    <name type="scientific">Burkholderia cenocepacia</name>
    <dbReference type="NCBI Taxonomy" id="95486"/>
    <lineage>
        <taxon>Bacteria</taxon>
        <taxon>Pseudomonadati</taxon>
        <taxon>Pseudomonadota</taxon>
        <taxon>Betaproteobacteria</taxon>
        <taxon>Burkholderiales</taxon>
        <taxon>Burkholderiaceae</taxon>
        <taxon>Burkholderia</taxon>
        <taxon>Burkholderia cepacia complex</taxon>
    </lineage>
</organism>
<dbReference type="RefSeq" id="WP_226133486.1">
    <property type="nucleotide sequence ID" value="NZ_JAIZTC010000002.1"/>
</dbReference>
<evidence type="ECO:0000313" key="4">
    <source>
        <dbReference type="EMBL" id="MCA8378986.1"/>
    </source>
</evidence>
<proteinExistence type="predicted"/>
<keyword evidence="2" id="KW-0472">Membrane</keyword>
<keyword evidence="2" id="KW-0812">Transmembrane</keyword>